<evidence type="ECO:0000313" key="2">
    <source>
        <dbReference type="EMBL" id="GAA5030662.1"/>
    </source>
</evidence>
<dbReference type="Proteomes" id="UP001501759">
    <property type="component" value="Unassembled WGS sequence"/>
</dbReference>
<dbReference type="PANTHER" id="PTHR11647">
    <property type="entry name" value="HYDRANTOINASE/DIHYDROPYRIMIDINASE FAMILY MEMBER"/>
    <property type="match status" value="1"/>
</dbReference>
<keyword evidence="3" id="KW-1185">Reference proteome</keyword>
<accession>A0ABP9JJ15</accession>
<evidence type="ECO:0000313" key="3">
    <source>
        <dbReference type="Proteomes" id="UP001501759"/>
    </source>
</evidence>
<name>A0ABP9JJ15_9ACTN</name>
<dbReference type="InterPro" id="IPR032466">
    <property type="entry name" value="Metal_Hydrolase"/>
</dbReference>
<dbReference type="PANTHER" id="PTHR11647:SF1">
    <property type="entry name" value="COLLAPSIN RESPONSE MEDIATOR PROTEIN"/>
    <property type="match status" value="1"/>
</dbReference>
<proteinExistence type="predicted"/>
<gene>
    <name evidence="2" type="ORF">GCM10023335_71330</name>
</gene>
<reference evidence="3" key="1">
    <citation type="journal article" date="2019" name="Int. J. Syst. Evol. Microbiol.">
        <title>The Global Catalogue of Microorganisms (GCM) 10K type strain sequencing project: providing services to taxonomists for standard genome sequencing and annotation.</title>
        <authorList>
            <consortium name="The Broad Institute Genomics Platform"/>
            <consortium name="The Broad Institute Genome Sequencing Center for Infectious Disease"/>
            <person name="Wu L."/>
            <person name="Ma J."/>
        </authorList>
    </citation>
    <scope>NUCLEOTIDE SEQUENCE [LARGE SCALE GENOMIC DNA]</scope>
    <source>
        <strain evidence="3">JCM 18409</strain>
    </source>
</reference>
<dbReference type="SUPFAM" id="SSF51556">
    <property type="entry name" value="Metallo-dependent hydrolases"/>
    <property type="match status" value="1"/>
</dbReference>
<organism evidence="2 3">
    <name type="scientific">Streptomyces siamensis</name>
    <dbReference type="NCBI Taxonomy" id="1274986"/>
    <lineage>
        <taxon>Bacteria</taxon>
        <taxon>Bacillati</taxon>
        <taxon>Actinomycetota</taxon>
        <taxon>Actinomycetes</taxon>
        <taxon>Kitasatosporales</taxon>
        <taxon>Streptomycetaceae</taxon>
        <taxon>Streptomyces</taxon>
    </lineage>
</organism>
<dbReference type="EMBL" id="BAABKB010000033">
    <property type="protein sequence ID" value="GAA5030662.1"/>
    <property type="molecule type" value="Genomic_DNA"/>
</dbReference>
<protein>
    <submittedName>
        <fullName evidence="2">D-aminoacylase</fullName>
    </submittedName>
</protein>
<dbReference type="Gene3D" id="2.30.40.10">
    <property type="entry name" value="Urease, subunit C, domain 1"/>
    <property type="match status" value="1"/>
</dbReference>
<dbReference type="Gene3D" id="3.30.1490.130">
    <property type="entry name" value="D-aminoacylase. Domain 3"/>
    <property type="match status" value="1"/>
</dbReference>
<feature type="domain" description="Amidohydrolase 3" evidence="1">
    <location>
        <begin position="43"/>
        <end position="502"/>
    </location>
</feature>
<dbReference type="InterPro" id="IPR013108">
    <property type="entry name" value="Amidohydro_3"/>
</dbReference>
<dbReference type="SUPFAM" id="SSF51338">
    <property type="entry name" value="Composite domain of metallo-dependent hydrolases"/>
    <property type="match status" value="1"/>
</dbReference>
<comment type="caution">
    <text evidence="2">The sequence shown here is derived from an EMBL/GenBank/DDBJ whole genome shotgun (WGS) entry which is preliminary data.</text>
</comment>
<sequence length="532" mass="55849">MYELKLRGGTVHDGLGSPGMRADVAVTGDRVMAVGHDLGPARREIDVAGMVVAPGFIDPHSHSDMVPMMSDPQPFKLLQGVTTEIVGNCGYSAAPMDDAAAQEAQALYGDLSAGAAYTARSFGAYLDDIEAAGPTNHMAVMVGHHTLRLTANGMRRQLAPEALAAMCTLADEAFAAGAVGFSSGLIYTPGAYADVEELVALGKVAHRWGRPYATHMRDESDALEDALDEAIEIGRRARIPVQISHCKAAGRPNHGKSSMLLGKLHAARVAGVDVRGDLYPYLAGGTMLHAMLPPEALAGGAEALLARMADPAERARLRARAEDPARAMAAGLWRQVTPADVLITRHRDTGVVGRTLAQVGAEGDAWEALCALITADVNAMIVPTMMAESDMRTMMADPLIGIGSDNGMPTGLDHPRTWGCFPRFLGRYVRDEAVVDWPEAVRKATSASAAQFGLAARGWLGPGAVADLCVIDPEKVGHDGTYAVPDARPTGIPFVVLAGDVVVDSGEFTGERRGRVLRAGRGERAAGAAVAG</sequence>
<dbReference type="Gene3D" id="3.20.20.140">
    <property type="entry name" value="Metal-dependent hydrolases"/>
    <property type="match status" value="1"/>
</dbReference>
<evidence type="ECO:0000259" key="1">
    <source>
        <dbReference type="Pfam" id="PF07969"/>
    </source>
</evidence>
<dbReference type="InterPro" id="IPR050378">
    <property type="entry name" value="Metallo-dep_Hydrolases_sf"/>
</dbReference>
<dbReference type="RefSeq" id="WP_345656935.1">
    <property type="nucleotide sequence ID" value="NZ_BAABKB010000033.1"/>
</dbReference>
<dbReference type="Pfam" id="PF07969">
    <property type="entry name" value="Amidohydro_3"/>
    <property type="match status" value="1"/>
</dbReference>
<dbReference type="InterPro" id="IPR023100">
    <property type="entry name" value="D-aminoacylase_insert_dom_sf"/>
</dbReference>
<dbReference type="InterPro" id="IPR011059">
    <property type="entry name" value="Metal-dep_hydrolase_composite"/>
</dbReference>